<keyword evidence="3" id="KW-0285">Flavoprotein</keyword>
<dbReference type="PROSITE" id="PS51296">
    <property type="entry name" value="RIESKE"/>
    <property type="match status" value="1"/>
</dbReference>
<keyword evidence="7" id="KW-0560">Oxidoreductase</keyword>
<dbReference type="Proteomes" id="UP000664169">
    <property type="component" value="Unassembled WGS sequence"/>
</dbReference>
<dbReference type="GO" id="GO:0016651">
    <property type="term" value="F:oxidoreductase activity, acting on NAD(P)H"/>
    <property type="evidence" value="ECO:0007669"/>
    <property type="project" value="TreeGrafter"/>
</dbReference>
<evidence type="ECO:0000256" key="3">
    <source>
        <dbReference type="ARBA" id="ARBA00022630"/>
    </source>
</evidence>
<dbReference type="InterPro" id="IPR017941">
    <property type="entry name" value="Rieske_2Fe-2S"/>
</dbReference>
<dbReference type="SUPFAM" id="SSF55424">
    <property type="entry name" value="FAD/NAD-linked reductases, dimerisation (C-terminal) domain"/>
    <property type="match status" value="1"/>
</dbReference>
<comment type="caution">
    <text evidence="11">The sequence shown here is derived from an EMBL/GenBank/DDBJ whole genome shotgun (WGS) entry which is preliminary data.</text>
</comment>
<reference evidence="11" key="1">
    <citation type="submission" date="2021-03" db="EMBL/GenBank/DDBJ databases">
        <authorList>
            <person name="Tagirdzhanova G."/>
        </authorList>
    </citation>
    <scope>NUCLEOTIDE SEQUENCE</scope>
</reference>
<keyword evidence="6" id="KW-0274">FAD</keyword>
<dbReference type="InterPro" id="IPR036188">
    <property type="entry name" value="FAD/NAD-bd_sf"/>
</dbReference>
<dbReference type="InterPro" id="IPR023753">
    <property type="entry name" value="FAD/NAD-binding_dom"/>
</dbReference>
<dbReference type="OrthoDB" id="6029at2759"/>
<evidence type="ECO:0000256" key="7">
    <source>
        <dbReference type="ARBA" id="ARBA00023002"/>
    </source>
</evidence>
<accession>A0A8H3EPF2</accession>
<evidence type="ECO:0000256" key="1">
    <source>
        <dbReference type="ARBA" id="ARBA00001974"/>
    </source>
</evidence>
<dbReference type="Pfam" id="PF14759">
    <property type="entry name" value="Reductase_C"/>
    <property type="match status" value="1"/>
</dbReference>
<keyword evidence="12" id="KW-1185">Reference proteome</keyword>
<gene>
    <name evidence="11" type="ORF">GOMPHAMPRED_007059</name>
</gene>
<protein>
    <recommendedName>
        <fullName evidence="10">Rieske domain-containing protein</fullName>
    </recommendedName>
</protein>
<dbReference type="Pfam" id="PF07992">
    <property type="entry name" value="Pyr_redox_2"/>
    <property type="match status" value="1"/>
</dbReference>
<evidence type="ECO:0000256" key="8">
    <source>
        <dbReference type="ARBA" id="ARBA00023004"/>
    </source>
</evidence>
<dbReference type="SUPFAM" id="SSF51905">
    <property type="entry name" value="FAD/NAD(P)-binding domain"/>
    <property type="match status" value="2"/>
</dbReference>
<comment type="similarity">
    <text evidence="2">Belongs to the FAD-dependent oxidoreductase family.</text>
</comment>
<keyword evidence="4" id="KW-0001">2Fe-2S</keyword>
<dbReference type="GO" id="GO:0051537">
    <property type="term" value="F:2 iron, 2 sulfur cluster binding"/>
    <property type="evidence" value="ECO:0007669"/>
    <property type="project" value="UniProtKB-KW"/>
</dbReference>
<keyword evidence="5" id="KW-0479">Metal-binding</keyword>
<name>A0A8H3EPF2_9LECA</name>
<evidence type="ECO:0000256" key="6">
    <source>
        <dbReference type="ARBA" id="ARBA00022827"/>
    </source>
</evidence>
<keyword evidence="9" id="KW-0411">Iron-sulfur</keyword>
<evidence type="ECO:0000259" key="10">
    <source>
        <dbReference type="PROSITE" id="PS51296"/>
    </source>
</evidence>
<evidence type="ECO:0000256" key="5">
    <source>
        <dbReference type="ARBA" id="ARBA00022723"/>
    </source>
</evidence>
<dbReference type="Gene3D" id="3.50.50.60">
    <property type="entry name" value="FAD/NAD(P)-binding domain"/>
    <property type="match status" value="2"/>
</dbReference>
<dbReference type="AlphaFoldDB" id="A0A8H3EPF2"/>
<evidence type="ECO:0000256" key="4">
    <source>
        <dbReference type="ARBA" id="ARBA00022714"/>
    </source>
</evidence>
<dbReference type="PRINTS" id="PR00411">
    <property type="entry name" value="PNDRDTASEI"/>
</dbReference>
<dbReference type="PRINTS" id="PR00368">
    <property type="entry name" value="FADPNR"/>
</dbReference>
<keyword evidence="8" id="KW-0408">Iron</keyword>
<dbReference type="InterPro" id="IPR050446">
    <property type="entry name" value="FAD-oxidoreductase/Apoptosis"/>
</dbReference>
<dbReference type="Pfam" id="PF00355">
    <property type="entry name" value="Rieske"/>
    <property type="match status" value="1"/>
</dbReference>
<proteinExistence type="inferred from homology"/>
<dbReference type="PANTHER" id="PTHR43557">
    <property type="entry name" value="APOPTOSIS-INDUCING FACTOR 1"/>
    <property type="match status" value="1"/>
</dbReference>
<dbReference type="EMBL" id="CAJPDQ010000005">
    <property type="protein sequence ID" value="CAF9910351.1"/>
    <property type="molecule type" value="Genomic_DNA"/>
</dbReference>
<evidence type="ECO:0000256" key="2">
    <source>
        <dbReference type="ARBA" id="ARBA00006442"/>
    </source>
</evidence>
<sequence length="541" mass="57442">MSEFKVKGLTSLELKDGEMKEVEIEGIEEGKVLLAKSGGKVHATGAKCTHYGAPLAKGVMNQRGSVTCPWHGACFNLSTGDVEDAPALDALEIFTVSERDGAVYIKGDQAKIKSGRKNPVSACKAQGQDQIVVVGGGSGTIGFIQALREHGSKANVTVISKDEALPLDRTKLSKALISDPSKIQLRDQDWFDAQSIKNIEDEVTSVDFSSKSVETASGKKYPYSKLVLATGGTPKRLPLEGFKDLKNIFVLRKVSDVQSILSAVGEKKGKKIVVVGSSFIGMEVGNALAKENSVTIIGMEKEPLEAVMGQEVGKVFRAQLEKSGVKFQMDASVEKATASSSDSSVVGAIHLKDGTALEADLVVLGVGVAPATQFLKSSGISLEKDGAITVDETFAVKGQESVYAIGDIAKYPYYGPGGNGTPVRIEHWNVAQNAGRSVAITLTSPSTKQKPFIPVFWSALGSQLRYCGNTVSGYDDVVLKGKPQEGSFAAYYTKDETVLAVATMGMDPVMSKCKILMDEGRMLTKSELQGDKDPLSVAVVA</sequence>
<dbReference type="GO" id="GO:0005737">
    <property type="term" value="C:cytoplasm"/>
    <property type="evidence" value="ECO:0007669"/>
    <property type="project" value="TreeGrafter"/>
</dbReference>
<feature type="domain" description="Rieske" evidence="10">
    <location>
        <begin position="6"/>
        <end position="105"/>
    </location>
</feature>
<dbReference type="PANTHER" id="PTHR43557:SF2">
    <property type="entry name" value="RIESKE DOMAIN-CONTAINING PROTEIN-RELATED"/>
    <property type="match status" value="1"/>
</dbReference>
<dbReference type="InterPro" id="IPR016156">
    <property type="entry name" value="FAD/NAD-linked_Rdtase_dimer_sf"/>
</dbReference>
<dbReference type="Gene3D" id="2.102.10.10">
    <property type="entry name" value="Rieske [2Fe-2S] iron-sulphur domain"/>
    <property type="match status" value="1"/>
</dbReference>
<evidence type="ECO:0000313" key="12">
    <source>
        <dbReference type="Proteomes" id="UP000664169"/>
    </source>
</evidence>
<evidence type="ECO:0000313" key="11">
    <source>
        <dbReference type="EMBL" id="CAF9910351.1"/>
    </source>
</evidence>
<dbReference type="CDD" id="cd03478">
    <property type="entry name" value="Rieske_AIFL_N"/>
    <property type="match status" value="1"/>
</dbReference>
<dbReference type="Gene3D" id="3.30.390.30">
    <property type="match status" value="1"/>
</dbReference>
<dbReference type="GO" id="GO:0046872">
    <property type="term" value="F:metal ion binding"/>
    <property type="evidence" value="ECO:0007669"/>
    <property type="project" value="UniProtKB-KW"/>
</dbReference>
<dbReference type="InterPro" id="IPR036922">
    <property type="entry name" value="Rieske_2Fe-2S_sf"/>
</dbReference>
<comment type="cofactor">
    <cofactor evidence="1">
        <name>FAD</name>
        <dbReference type="ChEBI" id="CHEBI:57692"/>
    </cofactor>
</comment>
<dbReference type="InterPro" id="IPR028202">
    <property type="entry name" value="Reductase_C"/>
</dbReference>
<organism evidence="11 12">
    <name type="scientific">Gomphillus americanus</name>
    <dbReference type="NCBI Taxonomy" id="1940652"/>
    <lineage>
        <taxon>Eukaryota</taxon>
        <taxon>Fungi</taxon>
        <taxon>Dikarya</taxon>
        <taxon>Ascomycota</taxon>
        <taxon>Pezizomycotina</taxon>
        <taxon>Lecanoromycetes</taxon>
        <taxon>OSLEUM clade</taxon>
        <taxon>Ostropomycetidae</taxon>
        <taxon>Ostropales</taxon>
        <taxon>Graphidaceae</taxon>
        <taxon>Gomphilloideae</taxon>
        <taxon>Gomphillus</taxon>
    </lineage>
</organism>
<evidence type="ECO:0000256" key="9">
    <source>
        <dbReference type="ARBA" id="ARBA00023014"/>
    </source>
</evidence>
<dbReference type="SUPFAM" id="SSF50022">
    <property type="entry name" value="ISP domain"/>
    <property type="match status" value="1"/>
</dbReference>